<accession>A0A2N7RYF5</accession>
<sequence length="315" mass="33399">MNLPYFDEATLTERIDPATAVQILADALAAGLDPELDSPRLFSPTQRGEFLIMPALGTERNGVKVLSIDPQNTAAGLPKIQGSYLLFDAATSAVLAVLDGTVLTALRTPGTTVLALREMARATAFFSSKPQVLVYGTGIQAKNHIRYFRALYSSSQFALVGRSLDKAQAAAEELRTEGIEVVASQDPAIEQADVIICASSSPTPLFDGSRVASHALVAAIGQHGLEHRELDAQLMLRSDVVLEGRASAIRENGNAVDLHADGAWHGQAPLNVQELVLGKFTRTPGRPAVYTGVGMAWEDLAMAGAAVNLCNVALQ</sequence>
<dbReference type="InterPro" id="IPR036291">
    <property type="entry name" value="NAD(P)-bd_dom_sf"/>
</dbReference>
<reference evidence="1 2" key="1">
    <citation type="journal article" date="2017" name="Elife">
        <title>Extensive horizontal gene transfer in cheese-associated bacteria.</title>
        <authorList>
            <person name="Bonham K.S."/>
            <person name="Wolfe B.E."/>
            <person name="Dutton R.J."/>
        </authorList>
    </citation>
    <scope>NUCLEOTIDE SEQUENCE [LARGE SCALE GENOMIC DNA]</scope>
    <source>
        <strain evidence="1 2">JB182</strain>
    </source>
</reference>
<dbReference type="SUPFAM" id="SSF51735">
    <property type="entry name" value="NAD(P)-binding Rossmann-fold domains"/>
    <property type="match status" value="1"/>
</dbReference>
<organism evidence="1 2">
    <name type="scientific">Glutamicibacter arilaitensis</name>
    <dbReference type="NCBI Taxonomy" id="256701"/>
    <lineage>
        <taxon>Bacteria</taxon>
        <taxon>Bacillati</taxon>
        <taxon>Actinomycetota</taxon>
        <taxon>Actinomycetes</taxon>
        <taxon>Micrococcales</taxon>
        <taxon>Micrococcaceae</taxon>
        <taxon>Glutamicibacter</taxon>
    </lineage>
</organism>
<dbReference type="Pfam" id="PF02423">
    <property type="entry name" value="OCD_Mu_crystall"/>
    <property type="match status" value="1"/>
</dbReference>
<evidence type="ECO:0000313" key="2">
    <source>
        <dbReference type="Proteomes" id="UP000235739"/>
    </source>
</evidence>
<dbReference type="PANTHER" id="PTHR13812:SF19">
    <property type="entry name" value="KETIMINE REDUCTASE MU-CRYSTALLIN"/>
    <property type="match status" value="1"/>
</dbReference>
<dbReference type="Gene3D" id="3.30.1780.10">
    <property type="entry name" value="ornithine cyclodeaminase, domain 1"/>
    <property type="match status" value="1"/>
</dbReference>
<dbReference type="PIRSF" id="PIRSF001439">
    <property type="entry name" value="CryM"/>
    <property type="match status" value="1"/>
</dbReference>
<dbReference type="RefSeq" id="WP_102599021.1">
    <property type="nucleotide sequence ID" value="NZ_PNQX01000003.1"/>
</dbReference>
<evidence type="ECO:0008006" key="3">
    <source>
        <dbReference type="Google" id="ProtNLM"/>
    </source>
</evidence>
<evidence type="ECO:0000313" key="1">
    <source>
        <dbReference type="EMBL" id="PMQ18901.1"/>
    </source>
</evidence>
<dbReference type="InterPro" id="IPR023401">
    <property type="entry name" value="ODC_N"/>
</dbReference>
<protein>
    <recommendedName>
        <fullName evidence="3">Ornithine cyclodeaminase</fullName>
    </recommendedName>
</protein>
<dbReference type="Gene3D" id="3.40.50.720">
    <property type="entry name" value="NAD(P)-binding Rossmann-like Domain"/>
    <property type="match status" value="1"/>
</dbReference>
<dbReference type="Proteomes" id="UP000235739">
    <property type="component" value="Unassembled WGS sequence"/>
</dbReference>
<dbReference type="AlphaFoldDB" id="A0A2N7RYF5"/>
<name>A0A2N7RYF5_9MICC</name>
<dbReference type="EMBL" id="PNQX01000003">
    <property type="protein sequence ID" value="PMQ18901.1"/>
    <property type="molecule type" value="Genomic_DNA"/>
</dbReference>
<proteinExistence type="predicted"/>
<dbReference type="GO" id="GO:0005737">
    <property type="term" value="C:cytoplasm"/>
    <property type="evidence" value="ECO:0007669"/>
    <property type="project" value="TreeGrafter"/>
</dbReference>
<dbReference type="InterPro" id="IPR003462">
    <property type="entry name" value="ODC_Mu_crystall"/>
</dbReference>
<comment type="caution">
    <text evidence="1">The sequence shown here is derived from an EMBL/GenBank/DDBJ whole genome shotgun (WGS) entry which is preliminary data.</text>
</comment>
<gene>
    <name evidence="1" type="ORF">CIK84_16095</name>
</gene>
<dbReference type="PANTHER" id="PTHR13812">
    <property type="entry name" value="KETIMINE REDUCTASE MU-CRYSTALLIN"/>
    <property type="match status" value="1"/>
</dbReference>